<keyword evidence="2" id="KW-1185">Reference proteome</keyword>
<protein>
    <submittedName>
        <fullName evidence="1">Uncharacterized protein</fullName>
    </submittedName>
</protein>
<evidence type="ECO:0000313" key="1">
    <source>
        <dbReference type="EMBL" id="KAJ4449077.1"/>
    </source>
</evidence>
<dbReference type="EMBL" id="JAJSOF020000003">
    <property type="protein sequence ID" value="KAJ4449077.1"/>
    <property type="molecule type" value="Genomic_DNA"/>
</dbReference>
<organism evidence="1 2">
    <name type="scientific">Periplaneta americana</name>
    <name type="common">American cockroach</name>
    <name type="synonym">Blatta americana</name>
    <dbReference type="NCBI Taxonomy" id="6978"/>
    <lineage>
        <taxon>Eukaryota</taxon>
        <taxon>Metazoa</taxon>
        <taxon>Ecdysozoa</taxon>
        <taxon>Arthropoda</taxon>
        <taxon>Hexapoda</taxon>
        <taxon>Insecta</taxon>
        <taxon>Pterygota</taxon>
        <taxon>Neoptera</taxon>
        <taxon>Polyneoptera</taxon>
        <taxon>Dictyoptera</taxon>
        <taxon>Blattodea</taxon>
        <taxon>Blattoidea</taxon>
        <taxon>Blattidae</taxon>
        <taxon>Blattinae</taxon>
        <taxon>Periplaneta</taxon>
    </lineage>
</organism>
<gene>
    <name evidence="1" type="ORF">ANN_00472</name>
</gene>
<comment type="caution">
    <text evidence="1">The sequence shown here is derived from an EMBL/GenBank/DDBJ whole genome shotgun (WGS) entry which is preliminary data.</text>
</comment>
<evidence type="ECO:0000313" key="2">
    <source>
        <dbReference type="Proteomes" id="UP001148838"/>
    </source>
</evidence>
<dbReference type="Proteomes" id="UP001148838">
    <property type="component" value="Unassembled WGS sequence"/>
</dbReference>
<name>A0ABQ8TSP3_PERAM</name>
<proteinExistence type="predicted"/>
<reference evidence="1 2" key="1">
    <citation type="journal article" date="2022" name="Allergy">
        <title>Genome assembly and annotation of Periplaneta americana reveal a comprehensive cockroach allergen profile.</title>
        <authorList>
            <person name="Wang L."/>
            <person name="Xiong Q."/>
            <person name="Saelim N."/>
            <person name="Wang L."/>
            <person name="Nong W."/>
            <person name="Wan A.T."/>
            <person name="Shi M."/>
            <person name="Liu X."/>
            <person name="Cao Q."/>
            <person name="Hui J.H.L."/>
            <person name="Sookrung N."/>
            <person name="Leung T.F."/>
            <person name="Tungtrongchitr A."/>
            <person name="Tsui S.K.W."/>
        </authorList>
    </citation>
    <scope>NUCLEOTIDE SEQUENCE [LARGE SCALE GENOMIC DNA]</scope>
    <source>
        <strain evidence="1">PWHHKU_190912</strain>
    </source>
</reference>
<accession>A0ABQ8TSP3</accession>
<sequence>MAGLFEGGNEPPGFLKASKYITDCFFFPTAISFRTPDWKSARARVKPARLVGRARVEIHLRLSDELAILPHDVITAEKNRLNCYCCHARRRRLKYLDGAEEKQSRMRTALTLIVVHQDGGGGANGFVERFELIYTAGT</sequence>